<evidence type="ECO:0000313" key="2">
    <source>
        <dbReference type="EMBL" id="KAA0190142.1"/>
    </source>
</evidence>
<sequence>MLSSFYLNSFIAPPYSPPVRPPQPPSAPYACAPPAVSAPGYGPPPYPVGDVSNQPPQIGFIIPSAANQSQIAYAIPSTTVVVQPNRQPSTVHFGRHPVMVTCPGCGHYGLTKATPESGCLVWLICGLLCLFG</sequence>
<dbReference type="OrthoDB" id="5599753at2759"/>
<keyword evidence="3" id="KW-1185">Reference proteome</keyword>
<comment type="caution">
    <text evidence="2">The sequence shown here is derived from an EMBL/GenBank/DDBJ whole genome shotgun (WGS) entry which is preliminary data.</text>
</comment>
<accession>A0A8E0RV59</accession>
<gene>
    <name evidence="2" type="ORF">FBUS_10794</name>
</gene>
<dbReference type="Proteomes" id="UP000728185">
    <property type="component" value="Unassembled WGS sequence"/>
</dbReference>
<feature type="domain" description="LITAF" evidence="1">
    <location>
        <begin position="77"/>
        <end position="132"/>
    </location>
</feature>
<protein>
    <recommendedName>
        <fullName evidence="1">LITAF domain-containing protein</fullName>
    </recommendedName>
</protein>
<name>A0A8E0RV59_9TREM</name>
<evidence type="ECO:0000313" key="3">
    <source>
        <dbReference type="Proteomes" id="UP000728185"/>
    </source>
</evidence>
<dbReference type="AlphaFoldDB" id="A0A8E0RV59"/>
<dbReference type="PROSITE" id="PS51837">
    <property type="entry name" value="LITAF"/>
    <property type="match status" value="1"/>
</dbReference>
<organism evidence="2 3">
    <name type="scientific">Fasciolopsis buskii</name>
    <dbReference type="NCBI Taxonomy" id="27845"/>
    <lineage>
        <taxon>Eukaryota</taxon>
        <taxon>Metazoa</taxon>
        <taxon>Spiralia</taxon>
        <taxon>Lophotrochozoa</taxon>
        <taxon>Platyhelminthes</taxon>
        <taxon>Trematoda</taxon>
        <taxon>Digenea</taxon>
        <taxon>Plagiorchiida</taxon>
        <taxon>Echinostomata</taxon>
        <taxon>Echinostomatoidea</taxon>
        <taxon>Fasciolidae</taxon>
        <taxon>Fasciolopsis</taxon>
    </lineage>
</organism>
<evidence type="ECO:0000259" key="1">
    <source>
        <dbReference type="PROSITE" id="PS51837"/>
    </source>
</evidence>
<reference evidence="2" key="1">
    <citation type="submission" date="2019-05" db="EMBL/GenBank/DDBJ databases">
        <title>Annotation for the trematode Fasciolopsis buski.</title>
        <authorList>
            <person name="Choi Y.-J."/>
        </authorList>
    </citation>
    <scope>NUCLEOTIDE SEQUENCE</scope>
    <source>
        <strain evidence="2">HT</strain>
        <tissue evidence="2">Whole worm</tissue>
    </source>
</reference>
<dbReference type="InterPro" id="IPR006629">
    <property type="entry name" value="LITAF"/>
</dbReference>
<dbReference type="Pfam" id="PF10601">
    <property type="entry name" value="zf-LITAF-like"/>
    <property type="match status" value="1"/>
</dbReference>
<dbReference type="EMBL" id="LUCM01007334">
    <property type="protein sequence ID" value="KAA0190142.1"/>
    <property type="molecule type" value="Genomic_DNA"/>
</dbReference>
<proteinExistence type="predicted"/>